<keyword evidence="3" id="KW-0695">RNA-directed DNA polymerase</keyword>
<dbReference type="Pfam" id="PF03732">
    <property type="entry name" value="Retrotrans_gag"/>
    <property type="match status" value="1"/>
</dbReference>
<comment type="caution">
    <text evidence="3">The sequence shown here is derived from an EMBL/GenBank/DDBJ whole genome shotgun (WGS) entry which is preliminary data.</text>
</comment>
<feature type="region of interest" description="Disordered" evidence="1">
    <location>
        <begin position="487"/>
        <end position="514"/>
    </location>
</feature>
<evidence type="ECO:0000313" key="4">
    <source>
        <dbReference type="Proteomes" id="UP001151760"/>
    </source>
</evidence>
<feature type="domain" description="Retrotransposon gag" evidence="2">
    <location>
        <begin position="183"/>
        <end position="273"/>
    </location>
</feature>
<feature type="region of interest" description="Disordered" evidence="1">
    <location>
        <begin position="1"/>
        <end position="58"/>
    </location>
</feature>
<evidence type="ECO:0000259" key="2">
    <source>
        <dbReference type="Pfam" id="PF03732"/>
    </source>
</evidence>
<keyword evidence="3" id="KW-0548">Nucleotidyltransferase</keyword>
<dbReference type="EMBL" id="BQNB010011147">
    <property type="protein sequence ID" value="GJS86803.1"/>
    <property type="molecule type" value="Genomic_DNA"/>
</dbReference>
<organism evidence="3 4">
    <name type="scientific">Tanacetum coccineum</name>
    <dbReference type="NCBI Taxonomy" id="301880"/>
    <lineage>
        <taxon>Eukaryota</taxon>
        <taxon>Viridiplantae</taxon>
        <taxon>Streptophyta</taxon>
        <taxon>Embryophyta</taxon>
        <taxon>Tracheophyta</taxon>
        <taxon>Spermatophyta</taxon>
        <taxon>Magnoliopsida</taxon>
        <taxon>eudicotyledons</taxon>
        <taxon>Gunneridae</taxon>
        <taxon>Pentapetalae</taxon>
        <taxon>asterids</taxon>
        <taxon>campanulids</taxon>
        <taxon>Asterales</taxon>
        <taxon>Asteraceae</taxon>
        <taxon>Asteroideae</taxon>
        <taxon>Anthemideae</taxon>
        <taxon>Anthemidinae</taxon>
        <taxon>Tanacetum</taxon>
    </lineage>
</organism>
<dbReference type="PANTHER" id="PTHR33223:SF11">
    <property type="entry name" value="ELEMENT PROTEIN, PUTATIVE-RELATED"/>
    <property type="match status" value="1"/>
</dbReference>
<accession>A0ABQ4Z9G2</accession>
<dbReference type="PANTHER" id="PTHR33223">
    <property type="entry name" value="CCHC-TYPE DOMAIN-CONTAINING PROTEIN"/>
    <property type="match status" value="1"/>
</dbReference>
<dbReference type="Proteomes" id="UP001151760">
    <property type="component" value="Unassembled WGS sequence"/>
</dbReference>
<evidence type="ECO:0000313" key="3">
    <source>
        <dbReference type="EMBL" id="GJS86803.1"/>
    </source>
</evidence>
<reference evidence="3" key="2">
    <citation type="submission" date="2022-01" db="EMBL/GenBank/DDBJ databases">
        <authorList>
            <person name="Yamashiro T."/>
            <person name="Shiraishi A."/>
            <person name="Satake H."/>
            <person name="Nakayama K."/>
        </authorList>
    </citation>
    <scope>NUCLEOTIDE SEQUENCE</scope>
</reference>
<dbReference type="GO" id="GO:0003964">
    <property type="term" value="F:RNA-directed DNA polymerase activity"/>
    <property type="evidence" value="ECO:0007669"/>
    <property type="project" value="UniProtKB-KW"/>
</dbReference>
<evidence type="ECO:0000256" key="1">
    <source>
        <dbReference type="SAM" id="MobiDB-lite"/>
    </source>
</evidence>
<name>A0ABQ4Z9G2_9ASTR</name>
<proteinExistence type="predicted"/>
<sequence length="622" mass="69306">MPRPHSTTSTPFITSSLVIPTHPWPPLQEEEKEGTQQVEAKNQEKEGPLRSADNEKELWDSRMHQTGKETGGEEMPKVLGLQRLKRGKTQMGNPPAGGAFTYQGGYIPQAFTNNSVLSYNGPIHPTVTPLSSYPFYAHPMYAPPNMPAYPNPADGKGDLDNFLHLFEGAIRMQKWLMPVACHMFTCTLKDFARIWWNSQKIGSILNYKDLKAMFQSHFSQQKKFPKTHLAVHNIKQREGESTRAFITRYTDDILQIIGLHKEQRISGSVHGLRTRSLVEHLSTDLPSTYKGMMEKTCTWVEAREVATNGILNNQRDDPERSKKFSWGNNIGPNDRGRLSPYKGKITNYSPIWTIYCHFLKDYRHETNQCRELRHQIEEAVKSGQLAHWIGEIAFPSLPNVGSADPVIIKAYISGRQVNRVYLDGGSSYEVIYKHCFLKLKLSIRSLRVDSNTPLIGFLGEQSWPLREIPLEITIGEGPITCPQYMEPQNSTRPGVLVPSSQKPKEEEGGSTNRYQGKEEIVLKVGYDSSFPPSNLIDSTFSGGGDDEGSVVVNLVMPALADGDRGKQTYQSQMPLYSQLEGTGSSVGTAEGLAEAWCSSSSSSSSSFLTSSSSLSSSDDSLS</sequence>
<feature type="compositionally biased region" description="Polar residues" evidence="1">
    <location>
        <begin position="1"/>
        <end position="18"/>
    </location>
</feature>
<gene>
    <name evidence="3" type="ORF">Tco_0769439</name>
</gene>
<keyword evidence="4" id="KW-1185">Reference proteome</keyword>
<protein>
    <submittedName>
        <fullName evidence="3">Reverse transcriptase domain-containing protein</fullName>
    </submittedName>
</protein>
<dbReference type="InterPro" id="IPR005162">
    <property type="entry name" value="Retrotrans_gag_dom"/>
</dbReference>
<reference evidence="3" key="1">
    <citation type="journal article" date="2022" name="Int. J. Mol. Sci.">
        <title>Draft Genome of Tanacetum Coccineum: Genomic Comparison of Closely Related Tanacetum-Family Plants.</title>
        <authorList>
            <person name="Yamashiro T."/>
            <person name="Shiraishi A."/>
            <person name="Nakayama K."/>
            <person name="Satake H."/>
        </authorList>
    </citation>
    <scope>NUCLEOTIDE SEQUENCE</scope>
</reference>
<keyword evidence="3" id="KW-0808">Transferase</keyword>
<feature type="region of interest" description="Disordered" evidence="1">
    <location>
        <begin position="599"/>
        <end position="622"/>
    </location>
</feature>
<feature type="compositionally biased region" description="Basic and acidic residues" evidence="1">
    <location>
        <begin position="41"/>
        <end position="58"/>
    </location>
</feature>